<evidence type="ECO:0000313" key="2">
    <source>
        <dbReference type="EMBL" id="RAL15497.1"/>
    </source>
</evidence>
<feature type="region of interest" description="Disordered" evidence="1">
    <location>
        <begin position="681"/>
        <end position="703"/>
    </location>
</feature>
<reference evidence="2 3" key="1">
    <citation type="submission" date="2018-02" db="EMBL/GenBank/DDBJ databases">
        <title>The genomes of Aspergillus section Nigri reveals drivers in fungal speciation.</title>
        <authorList>
            <consortium name="DOE Joint Genome Institute"/>
            <person name="Vesth T.C."/>
            <person name="Nybo J."/>
            <person name="Theobald S."/>
            <person name="Brandl J."/>
            <person name="Frisvad J.C."/>
            <person name="Nielsen K.F."/>
            <person name="Lyhne E.K."/>
            <person name="Kogle M.E."/>
            <person name="Kuo A."/>
            <person name="Riley R."/>
            <person name="Clum A."/>
            <person name="Nolan M."/>
            <person name="Lipzen A."/>
            <person name="Salamov A."/>
            <person name="Henrissat B."/>
            <person name="Wiebenga A."/>
            <person name="De vries R.P."/>
            <person name="Grigoriev I.V."/>
            <person name="Mortensen U.H."/>
            <person name="Andersen M.R."/>
            <person name="Baker S.E."/>
        </authorList>
    </citation>
    <scope>NUCLEOTIDE SEQUENCE [LARGE SCALE GENOMIC DNA]</scope>
    <source>
        <strain evidence="2 3">CBS 101889</strain>
    </source>
</reference>
<feature type="compositionally biased region" description="Polar residues" evidence="1">
    <location>
        <begin position="58"/>
        <end position="69"/>
    </location>
</feature>
<dbReference type="VEuPathDB" id="FungiDB:BO97DRAFT_213730"/>
<organism evidence="2 3">
    <name type="scientific">Aspergillus homomorphus (strain CBS 101889)</name>
    <dbReference type="NCBI Taxonomy" id="1450537"/>
    <lineage>
        <taxon>Eukaryota</taxon>
        <taxon>Fungi</taxon>
        <taxon>Dikarya</taxon>
        <taxon>Ascomycota</taxon>
        <taxon>Pezizomycotina</taxon>
        <taxon>Eurotiomycetes</taxon>
        <taxon>Eurotiomycetidae</taxon>
        <taxon>Eurotiales</taxon>
        <taxon>Aspergillaceae</taxon>
        <taxon>Aspergillus</taxon>
        <taxon>Aspergillus subgen. Circumdati</taxon>
    </lineage>
</organism>
<feature type="compositionally biased region" description="Acidic residues" evidence="1">
    <location>
        <begin position="928"/>
        <end position="940"/>
    </location>
</feature>
<feature type="compositionally biased region" description="Polar residues" evidence="1">
    <location>
        <begin position="752"/>
        <end position="761"/>
    </location>
</feature>
<dbReference type="STRING" id="1450537.A0A395I655"/>
<sequence length="940" mass="102926">MEDIRPTARWANRMLRPLTSIYHRLEKHHEIRASVADAKTKDNADHTNTERMGAPSRRSGQPVTDQGCTYSDEEADDPAWIPGRPTSRRIRHNYSSRGQRNGARRRTRLPIQSPEAQRTLPGAIEIATPLITGRLHGSVDTASSIRKQLFRNTISAVGDADAGDNRKGTRTNNSSFPAYQGSWKEIIDICGDPGFADIARYLDHVLLKFLNNTRVSPAGIPQHEQKSRGPRSLMSMALRRLPDFIAEEQVLQDEIEEDGEVDMCNAYFTELEAHYASNSNGWQPLREAARAQGIRLISDMIRRGWIPRLAACRLLKVCLEHDEFDACESLLSRCLLDITNYDYPSAFDTPKPTNYREDPVRVLRVYYSRVSSRRSFVFDELAKLLSRGVLPPEWMVTSLWKKCVDGAIQSVSAGDGDSAAATKAVEAIVLASAGICLAADTLTSRIGGPIAQRPVGSKDTRTSTSNANSLLEGRAPCPVPIQDALSNLTSSLVTALCGMCITRSQTSGLDERTSGRKVRQLVGSFAFNVQRAIGIASTPGEIQGLGLQSLRRGYVLVGEYMLRAHEDFPYELIGHSDSLSQQHIDAFCLLLAGQQDTVKELADFVRQVFHCCGYARKSEPTSTPREIKNTVTRLARLTSLVKVSLLLDKVAAETAMMLAEMTLDADDHAWALDMQGEAISSQLGQRAKQSRASSEASADEDMDTYRWEDSIGEWVASTPASKSAATRAPSASSAVRSMSNSVSPSPVPSEKMASSVTSSAPSLAGKRGRAQQSLELRSPKRLRSASLKLGRESAGVTRNEPERLQESDSAPVAARTRTALRDLSQAKNRVIKSSRPGVSAITKSATPVRSPHQIEVVIFNRLAPAAESTRIQPDALLACRKSARLARASLSASLPTTTTTTTIATESIIRPSRPRRARVPPPPVISYPDEDSDDELSFLI</sequence>
<proteinExistence type="predicted"/>
<dbReference type="OrthoDB" id="4159838at2759"/>
<dbReference type="AlphaFoldDB" id="A0A395I655"/>
<dbReference type="RefSeq" id="XP_025554651.1">
    <property type="nucleotide sequence ID" value="XM_025690599.1"/>
</dbReference>
<feature type="region of interest" description="Disordered" evidence="1">
    <location>
        <begin position="33"/>
        <end position="113"/>
    </location>
</feature>
<feature type="region of interest" description="Disordered" evidence="1">
    <location>
        <begin position="910"/>
        <end position="940"/>
    </location>
</feature>
<feature type="compositionally biased region" description="Basic and acidic residues" evidence="1">
    <location>
        <begin position="33"/>
        <end position="49"/>
    </location>
</feature>
<protein>
    <submittedName>
        <fullName evidence="2">Uncharacterized protein</fullName>
    </submittedName>
</protein>
<feature type="compositionally biased region" description="Low complexity" evidence="1">
    <location>
        <begin position="718"/>
        <end position="744"/>
    </location>
</feature>
<dbReference type="GeneID" id="37194888"/>
<keyword evidence="3" id="KW-1185">Reference proteome</keyword>
<dbReference type="Proteomes" id="UP000248961">
    <property type="component" value="Unassembled WGS sequence"/>
</dbReference>
<name>A0A395I655_ASPHC</name>
<gene>
    <name evidence="2" type="ORF">BO97DRAFT_213730</name>
</gene>
<evidence type="ECO:0000313" key="3">
    <source>
        <dbReference type="Proteomes" id="UP000248961"/>
    </source>
</evidence>
<feature type="region of interest" description="Disordered" evidence="1">
    <location>
        <begin position="718"/>
        <end position="812"/>
    </location>
</feature>
<accession>A0A395I655</accession>
<dbReference type="EMBL" id="KZ824271">
    <property type="protein sequence ID" value="RAL15497.1"/>
    <property type="molecule type" value="Genomic_DNA"/>
</dbReference>
<evidence type="ECO:0000256" key="1">
    <source>
        <dbReference type="SAM" id="MobiDB-lite"/>
    </source>
</evidence>